<dbReference type="AlphaFoldDB" id="A0A8D9B9X8"/>
<protein>
    <submittedName>
        <fullName evidence="1">Uncharacterized protein</fullName>
    </submittedName>
</protein>
<name>A0A8D9B9X8_9HEMI</name>
<evidence type="ECO:0000313" key="1">
    <source>
        <dbReference type="EMBL" id="CAG6781324.1"/>
    </source>
</evidence>
<dbReference type="EMBL" id="HBUF01622471">
    <property type="protein sequence ID" value="CAG6781324.1"/>
    <property type="molecule type" value="Transcribed_RNA"/>
</dbReference>
<sequence>MYKYTVSLYLPTNLPYYCYSYMNLFFLFPLPFKNQNSILPQFLLKASPLLVVLPYDNRSDDSLLTARGMILISQHKFNVGIMIFTKHLALIHRRSMSTYDVSIGVLHYVYL</sequence>
<accession>A0A8D9B9X8</accession>
<reference evidence="1" key="1">
    <citation type="submission" date="2021-05" db="EMBL/GenBank/DDBJ databases">
        <authorList>
            <person name="Alioto T."/>
            <person name="Alioto T."/>
            <person name="Gomez Garrido J."/>
        </authorList>
    </citation>
    <scope>NUCLEOTIDE SEQUENCE</scope>
</reference>
<organism evidence="1">
    <name type="scientific">Cacopsylla melanoneura</name>
    <dbReference type="NCBI Taxonomy" id="428564"/>
    <lineage>
        <taxon>Eukaryota</taxon>
        <taxon>Metazoa</taxon>
        <taxon>Ecdysozoa</taxon>
        <taxon>Arthropoda</taxon>
        <taxon>Hexapoda</taxon>
        <taxon>Insecta</taxon>
        <taxon>Pterygota</taxon>
        <taxon>Neoptera</taxon>
        <taxon>Paraneoptera</taxon>
        <taxon>Hemiptera</taxon>
        <taxon>Sternorrhyncha</taxon>
        <taxon>Psylloidea</taxon>
        <taxon>Psyllidae</taxon>
        <taxon>Psyllinae</taxon>
        <taxon>Cacopsylla</taxon>
    </lineage>
</organism>
<proteinExistence type="predicted"/>